<evidence type="ECO:0000313" key="7">
    <source>
        <dbReference type="EMBL" id="SFT32748.1"/>
    </source>
</evidence>
<dbReference type="InterPro" id="IPR013563">
    <property type="entry name" value="Oligopep_ABC_C"/>
</dbReference>
<gene>
    <name evidence="7" type="ORF">SAMN05216236_10117</name>
</gene>
<dbReference type="EMBL" id="FPAW01000001">
    <property type="protein sequence ID" value="SFT32748.1"/>
    <property type="molecule type" value="Genomic_DNA"/>
</dbReference>
<evidence type="ECO:0000256" key="3">
    <source>
        <dbReference type="ARBA" id="ARBA00022448"/>
    </source>
</evidence>
<dbReference type="InterPro" id="IPR027417">
    <property type="entry name" value="P-loop_NTPase"/>
</dbReference>
<protein>
    <submittedName>
        <fullName evidence="7">Peptide/nickel transport system ATP-binding protein</fullName>
    </submittedName>
</protein>
<dbReference type="SMART" id="SM00382">
    <property type="entry name" value="AAA"/>
    <property type="match status" value="2"/>
</dbReference>
<dbReference type="GO" id="GO:0005886">
    <property type="term" value="C:plasma membrane"/>
    <property type="evidence" value="ECO:0007669"/>
    <property type="project" value="UniProtKB-SubCell"/>
</dbReference>
<dbReference type="Proteomes" id="UP000182466">
    <property type="component" value="Unassembled WGS sequence"/>
</dbReference>
<feature type="domain" description="ABC transporter" evidence="6">
    <location>
        <begin position="307"/>
        <end position="548"/>
    </location>
</feature>
<dbReference type="InterPro" id="IPR017871">
    <property type="entry name" value="ABC_transporter-like_CS"/>
</dbReference>
<dbReference type="GO" id="GO:0016887">
    <property type="term" value="F:ATP hydrolysis activity"/>
    <property type="evidence" value="ECO:0007669"/>
    <property type="project" value="InterPro"/>
</dbReference>
<dbReference type="NCBIfam" id="NF007739">
    <property type="entry name" value="PRK10419.1"/>
    <property type="match status" value="2"/>
</dbReference>
<sequence>MTEILCRTKDLKITFPHRLGDFTAVHGFDMEVRRGEIVGLIGESGAGKSTIGNAIMGLLSHPGKVSGGRIDLEGENLIDLSDAAMARLRGRRIGMIFQDPMTSLNPLMTVGDQLAESIALLRDLPMSEARKMAADRLDGVGIPDAASRMGQYPHEFSGGMRQRVVIALAMAGDPDLLIADEPTTALDVSVQKQVLDLIRSICVERSLGVILVTHDMGVIAETADRVYVMRHGKLVETGPTAQVIHTPTEQYTQDLIAAIPSIERREDRFRNPAQKTGEIDQWLLQGHKDESSGDYVTASALTKDFATRKKSFWGKAGTFRAVDIPGLSIKRGEVLGLVGESGSGKSTLGRMMTGLVLPTSGNVRYDDHGPLADVRSRARRKALRRDVQVVFQDPYSSLNGRMRVDHILAEPIRFHGLAARSDIPRLVGALLERVGLPAAAGRKFPHQFSGGQRQRICIARALSVRPRFLLCDEPTSALDVSIQADMLALLMELRRSLGLTMLFVSHDLAVVRQVSDRVAVMKQGKIVECREAEALYDSPENDYTRMLLATAPRATGH</sequence>
<dbReference type="Pfam" id="PF00005">
    <property type="entry name" value="ABC_tran"/>
    <property type="match status" value="2"/>
</dbReference>
<dbReference type="PROSITE" id="PS50893">
    <property type="entry name" value="ABC_TRANSPORTER_2"/>
    <property type="match status" value="2"/>
</dbReference>
<name>A0A1I6X386_9RHOB</name>
<dbReference type="OrthoDB" id="9802264at2"/>
<dbReference type="eggNOG" id="COG4172">
    <property type="taxonomic scope" value="Bacteria"/>
</dbReference>
<keyword evidence="5 7" id="KW-0067">ATP-binding</keyword>
<dbReference type="PROSITE" id="PS00211">
    <property type="entry name" value="ABC_TRANSPORTER_1"/>
    <property type="match status" value="2"/>
</dbReference>
<dbReference type="GO" id="GO:0055085">
    <property type="term" value="P:transmembrane transport"/>
    <property type="evidence" value="ECO:0007669"/>
    <property type="project" value="UniProtKB-ARBA"/>
</dbReference>
<dbReference type="InterPro" id="IPR003439">
    <property type="entry name" value="ABC_transporter-like_ATP-bd"/>
</dbReference>
<keyword evidence="4" id="KW-0547">Nucleotide-binding</keyword>
<comment type="subcellular location">
    <subcellularLocation>
        <location evidence="1">Cell inner membrane</location>
        <topology evidence="1">Peripheral membrane protein</topology>
    </subcellularLocation>
</comment>
<evidence type="ECO:0000313" key="8">
    <source>
        <dbReference type="Proteomes" id="UP000182466"/>
    </source>
</evidence>
<dbReference type="InterPro" id="IPR050319">
    <property type="entry name" value="ABC_transp_ATP-bind"/>
</dbReference>
<evidence type="ECO:0000256" key="1">
    <source>
        <dbReference type="ARBA" id="ARBA00004417"/>
    </source>
</evidence>
<dbReference type="PANTHER" id="PTHR43776">
    <property type="entry name" value="TRANSPORT ATP-BINDING PROTEIN"/>
    <property type="match status" value="1"/>
</dbReference>
<keyword evidence="3" id="KW-0813">Transport</keyword>
<dbReference type="RefSeq" id="WP_027262898.1">
    <property type="nucleotide sequence ID" value="NZ_FPAW01000001.1"/>
</dbReference>
<dbReference type="Gene3D" id="3.40.50.300">
    <property type="entry name" value="P-loop containing nucleotide triphosphate hydrolases"/>
    <property type="match status" value="2"/>
</dbReference>
<dbReference type="Pfam" id="PF08352">
    <property type="entry name" value="oligo_HPY"/>
    <property type="match status" value="2"/>
</dbReference>
<dbReference type="PANTHER" id="PTHR43776:SF7">
    <property type="entry name" value="D,D-DIPEPTIDE TRANSPORT ATP-BINDING PROTEIN DDPF-RELATED"/>
    <property type="match status" value="1"/>
</dbReference>
<proteinExistence type="inferred from homology"/>
<evidence type="ECO:0000256" key="4">
    <source>
        <dbReference type="ARBA" id="ARBA00022741"/>
    </source>
</evidence>
<dbReference type="SUPFAM" id="SSF52540">
    <property type="entry name" value="P-loop containing nucleoside triphosphate hydrolases"/>
    <property type="match status" value="2"/>
</dbReference>
<accession>A0A1I6X386</accession>
<keyword evidence="8" id="KW-1185">Reference proteome</keyword>
<dbReference type="CDD" id="cd03257">
    <property type="entry name" value="ABC_NikE_OppD_transporters"/>
    <property type="match status" value="2"/>
</dbReference>
<feature type="domain" description="ABC transporter" evidence="6">
    <location>
        <begin position="6"/>
        <end position="256"/>
    </location>
</feature>
<dbReference type="AlphaFoldDB" id="A0A1I6X386"/>
<evidence type="ECO:0000256" key="5">
    <source>
        <dbReference type="ARBA" id="ARBA00022840"/>
    </source>
</evidence>
<dbReference type="FunFam" id="3.40.50.300:FF:000016">
    <property type="entry name" value="Oligopeptide ABC transporter ATP-binding component"/>
    <property type="match status" value="1"/>
</dbReference>
<dbReference type="GO" id="GO:0005524">
    <property type="term" value="F:ATP binding"/>
    <property type="evidence" value="ECO:0007669"/>
    <property type="project" value="UniProtKB-KW"/>
</dbReference>
<dbReference type="GO" id="GO:0015833">
    <property type="term" value="P:peptide transport"/>
    <property type="evidence" value="ECO:0007669"/>
    <property type="project" value="InterPro"/>
</dbReference>
<evidence type="ECO:0000256" key="2">
    <source>
        <dbReference type="ARBA" id="ARBA00005417"/>
    </source>
</evidence>
<reference evidence="7 8" key="1">
    <citation type="submission" date="2016-10" db="EMBL/GenBank/DDBJ databases">
        <authorList>
            <person name="de Groot N.N."/>
        </authorList>
    </citation>
    <scope>NUCLEOTIDE SEQUENCE [LARGE SCALE GENOMIC DNA]</scope>
    <source>
        <strain evidence="7 8">CGMCC 1.10959</strain>
    </source>
</reference>
<organism evidence="7 8">
    <name type="scientific">Sedimentitalea nanhaiensis</name>
    <dbReference type="NCBI Taxonomy" id="999627"/>
    <lineage>
        <taxon>Bacteria</taxon>
        <taxon>Pseudomonadati</taxon>
        <taxon>Pseudomonadota</taxon>
        <taxon>Alphaproteobacteria</taxon>
        <taxon>Rhodobacterales</taxon>
        <taxon>Paracoccaceae</taxon>
        <taxon>Sedimentitalea</taxon>
    </lineage>
</organism>
<comment type="similarity">
    <text evidence="2">Belongs to the ABC transporter superfamily.</text>
</comment>
<dbReference type="NCBIfam" id="NF008453">
    <property type="entry name" value="PRK11308.1"/>
    <property type="match status" value="2"/>
</dbReference>
<dbReference type="STRING" id="999627.SAMN05216236_10117"/>
<evidence type="ECO:0000259" key="6">
    <source>
        <dbReference type="PROSITE" id="PS50893"/>
    </source>
</evidence>
<dbReference type="InterPro" id="IPR003593">
    <property type="entry name" value="AAA+_ATPase"/>
</dbReference>